<evidence type="ECO:0000313" key="2">
    <source>
        <dbReference type="Proteomes" id="UP001214170"/>
    </source>
</evidence>
<dbReference type="Proteomes" id="UP001214170">
    <property type="component" value="Chromosome"/>
</dbReference>
<proteinExistence type="predicted"/>
<dbReference type="RefSeq" id="WP_268081616.1">
    <property type="nucleotide sequence ID" value="NZ_CP106885.1"/>
</dbReference>
<protein>
    <recommendedName>
        <fullName evidence="3">Prevent-host-death protein</fullName>
    </recommendedName>
</protein>
<accession>A0ABY8H0K6</accession>
<sequence length="47" mass="5217">MNYEEQEQTIALPRLLADGRHAVEQGDGVPAAAVFAEIEEMDKEKSE</sequence>
<keyword evidence="2" id="KW-1185">Reference proteome</keyword>
<reference evidence="1 2" key="1">
    <citation type="submission" date="2023-03" db="EMBL/GenBank/DDBJ databases">
        <title>Achromobacter spanius LIG8.</title>
        <authorList>
            <person name="Shrestha S."/>
        </authorList>
    </citation>
    <scope>NUCLEOTIDE SEQUENCE [LARGE SCALE GENOMIC DNA]</scope>
    <source>
        <strain evidence="1 2">LIG8</strain>
    </source>
</reference>
<gene>
    <name evidence="1" type="ORF">P8T11_12635</name>
</gene>
<evidence type="ECO:0000313" key="1">
    <source>
        <dbReference type="EMBL" id="WFP10661.1"/>
    </source>
</evidence>
<name>A0ABY8H0K6_9BURK</name>
<dbReference type="EMBL" id="CP121261">
    <property type="protein sequence ID" value="WFP10661.1"/>
    <property type="molecule type" value="Genomic_DNA"/>
</dbReference>
<evidence type="ECO:0008006" key="3">
    <source>
        <dbReference type="Google" id="ProtNLM"/>
    </source>
</evidence>
<organism evidence="1 2">
    <name type="scientific">Achromobacter spanius</name>
    <dbReference type="NCBI Taxonomy" id="217203"/>
    <lineage>
        <taxon>Bacteria</taxon>
        <taxon>Pseudomonadati</taxon>
        <taxon>Pseudomonadota</taxon>
        <taxon>Betaproteobacteria</taxon>
        <taxon>Burkholderiales</taxon>
        <taxon>Alcaligenaceae</taxon>
        <taxon>Achromobacter</taxon>
    </lineage>
</organism>